<dbReference type="AlphaFoldDB" id="Q21WL6"/>
<dbReference type="PANTHER" id="PTHR33542">
    <property type="entry name" value="SIROHYDROCHLORIN FERROCHELATASE, CHLOROPLASTIC"/>
    <property type="match status" value="1"/>
</dbReference>
<dbReference type="eggNOG" id="COG2138">
    <property type="taxonomic scope" value="Bacteria"/>
</dbReference>
<dbReference type="InterPro" id="IPR050963">
    <property type="entry name" value="Sirohydro_Cobaltochel/CbiX"/>
</dbReference>
<reference evidence="4" key="1">
    <citation type="submission" date="2006-02" db="EMBL/GenBank/DDBJ databases">
        <title>Complete sequence of chromosome of Rhodoferax ferrireducens DSM 15236.</title>
        <authorList>
            <person name="Copeland A."/>
            <person name="Lucas S."/>
            <person name="Lapidus A."/>
            <person name="Barry K."/>
            <person name="Detter J.C."/>
            <person name="Glavina del Rio T."/>
            <person name="Hammon N."/>
            <person name="Israni S."/>
            <person name="Pitluck S."/>
            <person name="Brettin T."/>
            <person name="Bruce D."/>
            <person name="Han C."/>
            <person name="Tapia R."/>
            <person name="Gilna P."/>
            <person name="Kiss H."/>
            <person name="Schmutz J."/>
            <person name="Larimer F."/>
            <person name="Land M."/>
            <person name="Kyrpides N."/>
            <person name="Ivanova N."/>
            <person name="Richardson P."/>
        </authorList>
    </citation>
    <scope>NUCLEOTIDE SEQUENCE [LARGE SCALE GENOMIC DNA]</scope>
    <source>
        <strain evidence="4">ATCC BAA-621 / DSM 15236 / T118</strain>
    </source>
</reference>
<organism evidence="3 4">
    <name type="scientific">Albidiferax ferrireducens (strain ATCC BAA-621 / DSM 15236 / T118)</name>
    <name type="common">Rhodoferax ferrireducens</name>
    <dbReference type="NCBI Taxonomy" id="338969"/>
    <lineage>
        <taxon>Bacteria</taxon>
        <taxon>Pseudomonadati</taxon>
        <taxon>Pseudomonadota</taxon>
        <taxon>Betaproteobacteria</taxon>
        <taxon>Burkholderiales</taxon>
        <taxon>Comamonadaceae</taxon>
        <taxon>Rhodoferax</taxon>
    </lineage>
</organism>
<dbReference type="CDD" id="cd03416">
    <property type="entry name" value="CbiX_SirB_N"/>
    <property type="match status" value="1"/>
</dbReference>
<dbReference type="GO" id="GO:0016829">
    <property type="term" value="F:lyase activity"/>
    <property type="evidence" value="ECO:0007669"/>
    <property type="project" value="UniProtKB-KW"/>
</dbReference>
<dbReference type="Proteomes" id="UP000008332">
    <property type="component" value="Chromosome"/>
</dbReference>
<evidence type="ECO:0000313" key="4">
    <source>
        <dbReference type="Proteomes" id="UP000008332"/>
    </source>
</evidence>
<dbReference type="STRING" id="338969.Rfer_2113"/>
<evidence type="ECO:0000256" key="1">
    <source>
        <dbReference type="ARBA" id="ARBA00022723"/>
    </source>
</evidence>
<protein>
    <submittedName>
        <fullName evidence="3">Cobalamin (Vitamin B12) biosynthesis CbiX protein</fullName>
    </submittedName>
</protein>
<gene>
    <name evidence="3" type="ordered locus">Rfer_2113</name>
</gene>
<dbReference type="KEGG" id="rfr:Rfer_2113"/>
<evidence type="ECO:0000256" key="2">
    <source>
        <dbReference type="ARBA" id="ARBA00023239"/>
    </source>
</evidence>
<dbReference type="PANTHER" id="PTHR33542:SF3">
    <property type="entry name" value="SIROHYDROCHLORIN FERROCHELATASE, CHLOROPLASTIC"/>
    <property type="match status" value="1"/>
</dbReference>
<accession>Q21WL6</accession>
<dbReference type="RefSeq" id="WP_011464405.1">
    <property type="nucleotide sequence ID" value="NC_007908.1"/>
</dbReference>
<dbReference type="OrthoDB" id="9797895at2"/>
<keyword evidence="1" id="KW-0479">Metal-binding</keyword>
<dbReference type="InterPro" id="IPR002762">
    <property type="entry name" value="CbiX-like"/>
</dbReference>
<keyword evidence="4" id="KW-1185">Reference proteome</keyword>
<dbReference type="GO" id="GO:0046872">
    <property type="term" value="F:metal ion binding"/>
    <property type="evidence" value="ECO:0007669"/>
    <property type="project" value="UniProtKB-KW"/>
</dbReference>
<dbReference type="Pfam" id="PF01903">
    <property type="entry name" value="CbiX"/>
    <property type="match status" value="1"/>
</dbReference>
<dbReference type="EMBL" id="CP000267">
    <property type="protein sequence ID" value="ABD69837.1"/>
    <property type="molecule type" value="Genomic_DNA"/>
</dbReference>
<evidence type="ECO:0000313" key="3">
    <source>
        <dbReference type="EMBL" id="ABD69837.1"/>
    </source>
</evidence>
<dbReference type="HOGENOM" id="CLU_065901_2_2_4"/>
<dbReference type="Gene3D" id="3.40.50.1400">
    <property type="match status" value="1"/>
</dbReference>
<name>Q21WL6_ALBFT</name>
<proteinExistence type="predicted"/>
<sequence length="123" mass="13170">MQPPMVRGTILLAHGSRDPLWRKPIEAVAQRMRAVAPAVQVRCAYLELSAPSLPDSATELAALGVTSITVVPVFFGLGKHTRDDLPLLMAALQASHPQLAFDLKPAIGEDAQVIELIARIALS</sequence>
<keyword evidence="2" id="KW-0456">Lyase</keyword>
<dbReference type="SUPFAM" id="SSF53800">
    <property type="entry name" value="Chelatase"/>
    <property type="match status" value="1"/>
</dbReference>